<dbReference type="InterPro" id="IPR007146">
    <property type="entry name" value="Sas10/Utp3/C1D"/>
</dbReference>
<dbReference type="GeneTree" id="ENSGT00390000015405"/>
<evidence type="ECO:0000256" key="6">
    <source>
        <dbReference type="RuleBase" id="RU368003"/>
    </source>
</evidence>
<dbReference type="InterPro" id="IPR011082">
    <property type="entry name" value="Exosome-assoc_fac/DNA_repair"/>
</dbReference>
<comment type="similarity">
    <text evidence="1 6">Belongs to the C1D family.</text>
</comment>
<evidence type="ECO:0000256" key="3">
    <source>
        <dbReference type="ARBA" id="ARBA00022552"/>
    </source>
</evidence>
<name>A0A4W3K118_CALMI</name>
<keyword evidence="3 6" id="KW-0698">rRNA processing</keyword>
<protein>
    <recommendedName>
        <fullName evidence="2 6">Nuclear nucleic acid-binding protein C1D</fullName>
    </recommendedName>
</protein>
<organism evidence="8 9">
    <name type="scientific">Callorhinchus milii</name>
    <name type="common">Ghost shark</name>
    <dbReference type="NCBI Taxonomy" id="7868"/>
    <lineage>
        <taxon>Eukaryota</taxon>
        <taxon>Metazoa</taxon>
        <taxon>Chordata</taxon>
        <taxon>Craniata</taxon>
        <taxon>Vertebrata</taxon>
        <taxon>Chondrichthyes</taxon>
        <taxon>Holocephali</taxon>
        <taxon>Chimaeriformes</taxon>
        <taxon>Callorhinchidae</taxon>
        <taxon>Callorhinchus</taxon>
    </lineage>
</organism>
<dbReference type="GO" id="GO:0005730">
    <property type="term" value="C:nucleolus"/>
    <property type="evidence" value="ECO:0007669"/>
    <property type="project" value="UniProtKB-SubCell"/>
</dbReference>
<dbReference type="GO" id="GO:0000460">
    <property type="term" value="P:maturation of 5.8S rRNA"/>
    <property type="evidence" value="ECO:0007669"/>
    <property type="project" value="TreeGrafter"/>
</dbReference>
<dbReference type="GO" id="GO:0003677">
    <property type="term" value="F:DNA binding"/>
    <property type="evidence" value="ECO:0007669"/>
    <property type="project" value="UniProtKB-KW"/>
</dbReference>
<dbReference type="Proteomes" id="UP000314986">
    <property type="component" value="Unassembled WGS sequence"/>
</dbReference>
<keyword evidence="4 6" id="KW-0694">RNA-binding</keyword>
<accession>A0A4W3K118</accession>
<dbReference type="Ensembl" id="ENSCMIT00000049715.1">
    <property type="protein sequence ID" value="ENSCMIP00000049037.1"/>
    <property type="gene ID" value="ENSCMIG00000019993.1"/>
</dbReference>
<proteinExistence type="inferred from homology"/>
<dbReference type="Pfam" id="PF04000">
    <property type="entry name" value="Sas10_Utp3"/>
    <property type="match status" value="1"/>
</dbReference>
<feature type="compositionally biased region" description="Basic residues" evidence="7">
    <location>
        <begin position="66"/>
        <end position="75"/>
    </location>
</feature>
<evidence type="ECO:0000256" key="2">
    <source>
        <dbReference type="ARBA" id="ARBA00015212"/>
    </source>
</evidence>
<reference evidence="9" key="1">
    <citation type="journal article" date="2006" name="Science">
        <title>Ancient noncoding elements conserved in the human genome.</title>
        <authorList>
            <person name="Venkatesh B."/>
            <person name="Kirkness E.F."/>
            <person name="Loh Y.H."/>
            <person name="Halpern A.L."/>
            <person name="Lee A.P."/>
            <person name="Johnson J."/>
            <person name="Dandona N."/>
            <person name="Viswanathan L.D."/>
            <person name="Tay A."/>
            <person name="Venter J.C."/>
            <person name="Strausberg R.L."/>
            <person name="Brenner S."/>
        </authorList>
    </citation>
    <scope>NUCLEOTIDE SEQUENCE [LARGE SCALE GENOMIC DNA]</scope>
</reference>
<keyword evidence="5 6" id="KW-0539">Nucleus</keyword>
<evidence type="ECO:0000256" key="1">
    <source>
        <dbReference type="ARBA" id="ARBA00009154"/>
    </source>
</evidence>
<dbReference type="GO" id="GO:0003723">
    <property type="term" value="F:RNA binding"/>
    <property type="evidence" value="ECO:0007669"/>
    <property type="project" value="UniProtKB-UniRule"/>
</dbReference>
<dbReference type="GO" id="GO:0000178">
    <property type="term" value="C:exosome (RNase complex)"/>
    <property type="evidence" value="ECO:0007669"/>
    <property type="project" value="TreeGrafter"/>
</dbReference>
<evidence type="ECO:0000313" key="8">
    <source>
        <dbReference type="Ensembl" id="ENSCMIP00000049037.1"/>
    </source>
</evidence>
<dbReference type="PANTHER" id="PTHR15341">
    <property type="entry name" value="SUN-COR STEROID HORMONE RECEPTOR CO-REPRESSOR"/>
    <property type="match status" value="1"/>
</dbReference>
<dbReference type="GO" id="GO:0005737">
    <property type="term" value="C:cytoplasm"/>
    <property type="evidence" value="ECO:0007669"/>
    <property type="project" value="UniProtKB-SubCell"/>
</dbReference>
<evidence type="ECO:0000256" key="4">
    <source>
        <dbReference type="ARBA" id="ARBA00022884"/>
    </source>
</evidence>
<reference evidence="9" key="3">
    <citation type="journal article" date="2014" name="Nature">
        <title>Elephant shark genome provides unique insights into gnathostome evolution.</title>
        <authorList>
            <consortium name="International Elephant Shark Genome Sequencing Consortium"/>
            <person name="Venkatesh B."/>
            <person name="Lee A.P."/>
            <person name="Ravi V."/>
            <person name="Maurya A.K."/>
            <person name="Lian M.M."/>
            <person name="Swann J.B."/>
            <person name="Ohta Y."/>
            <person name="Flajnik M.F."/>
            <person name="Sutoh Y."/>
            <person name="Kasahara M."/>
            <person name="Hoon S."/>
            <person name="Gangu V."/>
            <person name="Roy S.W."/>
            <person name="Irimia M."/>
            <person name="Korzh V."/>
            <person name="Kondrychyn I."/>
            <person name="Lim Z.W."/>
            <person name="Tay B.H."/>
            <person name="Tohari S."/>
            <person name="Kong K.W."/>
            <person name="Ho S."/>
            <person name="Lorente-Galdos B."/>
            <person name="Quilez J."/>
            <person name="Marques-Bonet T."/>
            <person name="Raney B.J."/>
            <person name="Ingham P.W."/>
            <person name="Tay A."/>
            <person name="Hillier L.W."/>
            <person name="Minx P."/>
            <person name="Boehm T."/>
            <person name="Wilson R.K."/>
            <person name="Brenner S."/>
            <person name="Warren W.C."/>
        </authorList>
    </citation>
    <scope>NUCLEOTIDE SEQUENCE [LARGE SCALE GENOMIC DNA]</scope>
</reference>
<gene>
    <name evidence="8" type="primary">c1d</name>
</gene>
<comment type="subcellular location">
    <subcellularLocation>
        <location evidence="6">Cytoplasm</location>
    </subcellularLocation>
    <subcellularLocation>
        <location evidence="6">Nucleus</location>
        <location evidence="6">Nucleolus</location>
    </subcellularLocation>
</comment>
<evidence type="ECO:0000256" key="7">
    <source>
        <dbReference type="SAM" id="MobiDB-lite"/>
    </source>
</evidence>
<comment type="function">
    <text evidence="6">Plays a role in the recruitment of the exosome to pre-rRNA to mediate the 3'-5' end processing of the 5.8S rRNA.</text>
</comment>
<dbReference type="PANTHER" id="PTHR15341:SF3">
    <property type="entry name" value="NUCLEAR NUCLEIC ACID-BINDING PROTEIN C1D"/>
    <property type="match status" value="1"/>
</dbReference>
<feature type="compositionally biased region" description="Low complexity" evidence="7">
    <location>
        <begin position="76"/>
        <end position="88"/>
    </location>
</feature>
<evidence type="ECO:0000256" key="5">
    <source>
        <dbReference type="ARBA" id="ARBA00023242"/>
    </source>
</evidence>
<dbReference type="AlphaFoldDB" id="A0A4W3K118"/>
<reference evidence="9" key="2">
    <citation type="journal article" date="2007" name="PLoS Biol.">
        <title>Survey sequencing and comparative analysis of the elephant shark (Callorhinchus milii) genome.</title>
        <authorList>
            <person name="Venkatesh B."/>
            <person name="Kirkness E.F."/>
            <person name="Loh Y.H."/>
            <person name="Halpern A.L."/>
            <person name="Lee A.P."/>
            <person name="Johnson J."/>
            <person name="Dandona N."/>
            <person name="Viswanathan L.D."/>
            <person name="Tay A."/>
            <person name="Venter J.C."/>
            <person name="Strausberg R.L."/>
            <person name="Brenner S."/>
        </authorList>
    </citation>
    <scope>NUCLEOTIDE SEQUENCE [LARGE SCALE GENOMIC DNA]</scope>
</reference>
<dbReference type="GO" id="GO:0010468">
    <property type="term" value="P:regulation of gene expression"/>
    <property type="evidence" value="ECO:0007669"/>
    <property type="project" value="TreeGrafter"/>
</dbReference>
<sequence>MNLQILRRIVLSFFLLMLLLLLLLLLAPHRLIEPPVSGCICSFRLPLRLAAAGGNYNTQNAPRAGGPRRRARAGRRPLPVATSSVSPSSPLLARGRRLGGSAMAAPREEFPSEIQEPLAAFEESLKSAEGALRSLMSVPRSELLQKLDPVEQAKLDLASAYTLNSMFWIYLITRGVNPKEHAVKQELHSQRLRGSAIRNNKRSWRFGALENSKEIQNAQQERERKPRTTMKCFGCHEMWVRQGH</sequence>
<evidence type="ECO:0000313" key="9">
    <source>
        <dbReference type="Proteomes" id="UP000314986"/>
    </source>
</evidence>
<reference evidence="8" key="5">
    <citation type="submission" date="2025-09" db="UniProtKB">
        <authorList>
            <consortium name="Ensembl"/>
        </authorList>
    </citation>
    <scope>IDENTIFICATION</scope>
</reference>
<comment type="subunit">
    <text evidence="6">Monomer and homodimer.</text>
</comment>
<feature type="region of interest" description="Disordered" evidence="7">
    <location>
        <begin position="56"/>
        <end position="88"/>
    </location>
</feature>
<reference evidence="8" key="4">
    <citation type="submission" date="2025-08" db="UniProtKB">
        <authorList>
            <consortium name="Ensembl"/>
        </authorList>
    </citation>
    <scope>IDENTIFICATION</scope>
</reference>
<keyword evidence="9" id="KW-1185">Reference proteome</keyword>
<keyword evidence="6" id="KW-0963">Cytoplasm</keyword>
<keyword evidence="6" id="KW-0238">DNA-binding</keyword>